<accession>A0A392VKJ7</accession>
<dbReference type="Proteomes" id="UP000265520">
    <property type="component" value="Unassembled WGS sequence"/>
</dbReference>
<protein>
    <submittedName>
        <fullName evidence="2">Uncharacterized protein</fullName>
    </submittedName>
</protein>
<evidence type="ECO:0000256" key="1">
    <source>
        <dbReference type="SAM" id="MobiDB-lite"/>
    </source>
</evidence>
<feature type="region of interest" description="Disordered" evidence="1">
    <location>
        <begin position="1"/>
        <end position="21"/>
    </location>
</feature>
<name>A0A392VKJ7_9FABA</name>
<dbReference type="AlphaFoldDB" id="A0A392VKJ7"/>
<evidence type="ECO:0000313" key="3">
    <source>
        <dbReference type="Proteomes" id="UP000265520"/>
    </source>
</evidence>
<feature type="compositionally biased region" description="Basic and acidic residues" evidence="1">
    <location>
        <begin position="10"/>
        <end position="19"/>
    </location>
</feature>
<feature type="non-terminal residue" evidence="2">
    <location>
        <position position="1"/>
    </location>
</feature>
<sequence>LAERASASNSDDKADKNKVTGEAWRALATRSLSEQAQNLRLRPRNWPWSRPKHIQIIHTS</sequence>
<organism evidence="2 3">
    <name type="scientific">Trifolium medium</name>
    <dbReference type="NCBI Taxonomy" id="97028"/>
    <lineage>
        <taxon>Eukaryota</taxon>
        <taxon>Viridiplantae</taxon>
        <taxon>Streptophyta</taxon>
        <taxon>Embryophyta</taxon>
        <taxon>Tracheophyta</taxon>
        <taxon>Spermatophyta</taxon>
        <taxon>Magnoliopsida</taxon>
        <taxon>eudicotyledons</taxon>
        <taxon>Gunneridae</taxon>
        <taxon>Pentapetalae</taxon>
        <taxon>rosids</taxon>
        <taxon>fabids</taxon>
        <taxon>Fabales</taxon>
        <taxon>Fabaceae</taxon>
        <taxon>Papilionoideae</taxon>
        <taxon>50 kb inversion clade</taxon>
        <taxon>NPAAA clade</taxon>
        <taxon>Hologalegina</taxon>
        <taxon>IRL clade</taxon>
        <taxon>Trifolieae</taxon>
        <taxon>Trifolium</taxon>
    </lineage>
</organism>
<proteinExistence type="predicted"/>
<comment type="caution">
    <text evidence="2">The sequence shown here is derived from an EMBL/GenBank/DDBJ whole genome shotgun (WGS) entry which is preliminary data.</text>
</comment>
<reference evidence="2 3" key="1">
    <citation type="journal article" date="2018" name="Front. Plant Sci.">
        <title>Red Clover (Trifolium pratense) and Zigzag Clover (T. medium) - A Picture of Genomic Similarities and Differences.</title>
        <authorList>
            <person name="Dluhosova J."/>
            <person name="Istvanek J."/>
            <person name="Nedelnik J."/>
            <person name="Repkova J."/>
        </authorList>
    </citation>
    <scope>NUCLEOTIDE SEQUENCE [LARGE SCALE GENOMIC DNA]</scope>
    <source>
        <strain evidence="3">cv. 10/8</strain>
        <tissue evidence="2">Leaf</tissue>
    </source>
</reference>
<keyword evidence="3" id="KW-1185">Reference proteome</keyword>
<evidence type="ECO:0000313" key="2">
    <source>
        <dbReference type="EMBL" id="MCI87345.1"/>
    </source>
</evidence>
<dbReference type="EMBL" id="LXQA011163539">
    <property type="protein sequence ID" value="MCI87345.1"/>
    <property type="molecule type" value="Genomic_DNA"/>
</dbReference>